<organism evidence="2">
    <name type="scientific">Oryza sativa subsp. japonica</name>
    <name type="common">Rice</name>
    <dbReference type="NCBI Taxonomy" id="39947"/>
    <lineage>
        <taxon>Eukaryota</taxon>
        <taxon>Viridiplantae</taxon>
        <taxon>Streptophyta</taxon>
        <taxon>Embryophyta</taxon>
        <taxon>Tracheophyta</taxon>
        <taxon>Spermatophyta</taxon>
        <taxon>Magnoliopsida</taxon>
        <taxon>Liliopsida</taxon>
        <taxon>Poales</taxon>
        <taxon>Poaceae</taxon>
        <taxon>BOP clade</taxon>
        <taxon>Oryzoideae</taxon>
        <taxon>Oryzeae</taxon>
        <taxon>Oryzinae</taxon>
        <taxon>Oryza</taxon>
        <taxon>Oryza sativa</taxon>
    </lineage>
</organism>
<feature type="region of interest" description="Disordered" evidence="1">
    <location>
        <begin position="316"/>
        <end position="335"/>
    </location>
</feature>
<evidence type="ECO:0000256" key="1">
    <source>
        <dbReference type="SAM" id="MobiDB-lite"/>
    </source>
</evidence>
<evidence type="ECO:0000313" key="2">
    <source>
        <dbReference type="EMBL" id="ABA93721.1"/>
    </source>
</evidence>
<protein>
    <submittedName>
        <fullName evidence="2">Retrotransposon protein, putative, unclassified</fullName>
    </submittedName>
</protein>
<dbReference type="AlphaFoldDB" id="Q2R4A3"/>
<reference evidence="2" key="3">
    <citation type="submission" date="2006-01" db="EMBL/GenBank/DDBJ databases">
        <authorList>
            <person name="Buell R."/>
        </authorList>
    </citation>
    <scope>NUCLEOTIDE SEQUENCE</scope>
</reference>
<dbReference type="InterPro" id="IPR021109">
    <property type="entry name" value="Peptidase_aspartic_dom_sf"/>
</dbReference>
<dbReference type="CDD" id="cd00303">
    <property type="entry name" value="retropepsin_like"/>
    <property type="match status" value="1"/>
</dbReference>
<gene>
    <name evidence="2" type="ordered locus">LOC_Os11g29170</name>
</gene>
<reference evidence="2" key="2">
    <citation type="submission" date="2005-04" db="EMBL/GenBank/DDBJ databases">
        <authorList>
            <person name="Buell C.R."/>
            <person name="Wing R.A."/>
            <person name="McCombie W.A."/>
            <person name="Ouyang S."/>
        </authorList>
    </citation>
    <scope>NUCLEOTIDE SEQUENCE</scope>
</reference>
<dbReference type="Gene3D" id="2.40.70.10">
    <property type="entry name" value="Acid Proteases"/>
    <property type="match status" value="1"/>
</dbReference>
<dbReference type="EMBL" id="DP000010">
    <property type="protein sequence ID" value="ABA93721.1"/>
    <property type="molecule type" value="Genomic_DNA"/>
</dbReference>
<accession>Q2R4A3</accession>
<proteinExistence type="predicted"/>
<name>Q2R4A3_ORYSJ</name>
<sequence>MEQQLCDLMATMTSIQKQNESIKASVGSIKEIKPMVVELAGWKPLVEKAVTELLDEVGDLRAQFDLFVKTPTSPLKPEDLLPTPLGPKLPQVKAEVERVKAEAERSAVMAFGEGNNGQSNHHEATNHRGKAVWGNSSPQSLPVKGEYNNFPLPILFMSWSTHAHGVSGNWEEFAAWVCGKFGREEFQCLICQFNRLRQTGTVLAYAEKFNDLMHGLHAHHPSWNPEFFVTQFVDRLKAEIRAAVIMHRPSDLDTAEDLACLQEEISLLLRRWPLSELIAGQRDSVILVVRSGVVKHRCGPTVQLHVVEEILQLFPEENSEETESESGPPGDSEDGELLAISKEAVLGTESSRIVRLQGLIERHEVLMLVDSGSSHSFISEQLVHRLQGVCSSVTPLKVKIADGGILQCSQEFSNCQWWIQAESFCTDLKVLPVMK</sequence>
<reference evidence="2" key="1">
    <citation type="journal article" date="2005" name="BMC Biol.">
        <title>The sequence of rice chromosomes 11 and 12, rich in disease resistance genes and recent gene duplications.</title>
        <authorList>
            <consortium name="The rice chromosomes 11 and 12 sequencing consortia"/>
        </authorList>
    </citation>
    <scope>NUCLEOTIDE SEQUENCE [LARGE SCALE GENOMIC DNA]</scope>
</reference>
<dbReference type="Pfam" id="PF08284">
    <property type="entry name" value="RVP_2"/>
    <property type="match status" value="1"/>
</dbReference>